<reference evidence="2 3" key="1">
    <citation type="submission" date="2020-04" db="EMBL/GenBank/DDBJ databases">
        <title>Perkinsus chesapeaki whole genome sequence.</title>
        <authorList>
            <person name="Bogema D.R."/>
        </authorList>
    </citation>
    <scope>NUCLEOTIDE SEQUENCE [LARGE SCALE GENOMIC DNA]</scope>
    <source>
        <strain evidence="2">ATCC PRA-425</strain>
    </source>
</reference>
<accession>A0A7J6LMG5</accession>
<comment type="caution">
    <text evidence="2">The sequence shown here is derived from an EMBL/GenBank/DDBJ whole genome shotgun (WGS) entry which is preliminary data.</text>
</comment>
<evidence type="ECO:0000256" key="1">
    <source>
        <dbReference type="SAM" id="MobiDB-lite"/>
    </source>
</evidence>
<keyword evidence="3" id="KW-1185">Reference proteome</keyword>
<feature type="compositionally biased region" description="Acidic residues" evidence="1">
    <location>
        <begin position="1"/>
        <end position="10"/>
    </location>
</feature>
<evidence type="ECO:0000313" key="2">
    <source>
        <dbReference type="EMBL" id="KAF4660437.1"/>
    </source>
</evidence>
<protein>
    <submittedName>
        <fullName evidence="2">Uncharacterized protein</fullName>
    </submittedName>
</protein>
<gene>
    <name evidence="2" type="ORF">FOL47_007166</name>
</gene>
<sequence>MGRDDSEADTESSVSTNEDGAAGETNLDAATIDFLNETIAARSLRIPYQGAKLSTTDYVAYLGIDLVLEPELAWIAREMCAAPMPPNAEMLFSQSNIVYFHDTDNDYYTLEHPLTNRFLKVLERQRLDLVAMRTKPSVNKVENRMPNEVVEISVPFVIATGCLANLIVDVFCGSCDDYFCFQCFQQLHRKGFRSDHHAQLVTASDGDMVDQHKKKCMECWLLMKQKFSSQFARKDVAEKASRQTLQELRETVMATALANPMEDISRTEQALNQAHRPSAANDIMNPSGTEKSARIDLMVPLYGGSSRFEPVDFEKVDLAEIAEEANRDSVAARLRNDQLAKKKQMADPSRPPADVRTLLNVDQRVDSNKLQKESMSSMMQRVGDDISEDVAELRLQKGGYRNRCSSTVVDVNGVVLMSSTWVREITRVAIMRPGTSQRSRRSSARLRHSIARSPVDYSHIEKRITQPEAEHVQLPAAPTAEVSTGKRRKVEPTEVAVPSGNVNELTEWILKESGLKRNRRLQQLMNMTLEELVQDLNQHEAARMENDGITVDFTSAGAVKQRYEALASLFVGGSNRHLQNYVRCVEALSKSAIRKARFLRLLLSTAI</sequence>
<organism evidence="2 3">
    <name type="scientific">Perkinsus chesapeaki</name>
    <name type="common">Clam parasite</name>
    <name type="synonym">Perkinsus andrewsi</name>
    <dbReference type="NCBI Taxonomy" id="330153"/>
    <lineage>
        <taxon>Eukaryota</taxon>
        <taxon>Sar</taxon>
        <taxon>Alveolata</taxon>
        <taxon>Perkinsozoa</taxon>
        <taxon>Perkinsea</taxon>
        <taxon>Perkinsida</taxon>
        <taxon>Perkinsidae</taxon>
        <taxon>Perkinsus</taxon>
    </lineage>
</organism>
<proteinExistence type="predicted"/>
<dbReference type="AlphaFoldDB" id="A0A7J6LMG5"/>
<dbReference type="Proteomes" id="UP000591131">
    <property type="component" value="Unassembled WGS sequence"/>
</dbReference>
<name>A0A7J6LMG5_PERCH</name>
<dbReference type="EMBL" id="JAAPAO010000413">
    <property type="protein sequence ID" value="KAF4660437.1"/>
    <property type="molecule type" value="Genomic_DNA"/>
</dbReference>
<dbReference type="OrthoDB" id="1740265at2759"/>
<feature type="region of interest" description="Disordered" evidence="1">
    <location>
        <begin position="1"/>
        <end position="22"/>
    </location>
</feature>
<evidence type="ECO:0000313" key="3">
    <source>
        <dbReference type="Proteomes" id="UP000591131"/>
    </source>
</evidence>